<dbReference type="SFLD" id="SFLDG01129">
    <property type="entry name" value="C1.5:_HAD__Beta-PGM__Phosphata"/>
    <property type="match status" value="1"/>
</dbReference>
<dbReference type="Pfam" id="PF13419">
    <property type="entry name" value="HAD_2"/>
    <property type="match status" value="1"/>
</dbReference>
<dbReference type="InterPro" id="IPR050155">
    <property type="entry name" value="HAD-like_hydrolase_sf"/>
</dbReference>
<dbReference type="RefSeq" id="WP_255036459.1">
    <property type="nucleotide sequence ID" value="NZ_RJUF01000013.1"/>
</dbReference>
<dbReference type="PANTHER" id="PTHR43434">
    <property type="entry name" value="PHOSPHOGLYCOLATE PHOSPHATASE"/>
    <property type="match status" value="1"/>
</dbReference>
<keyword evidence="2" id="KW-1185">Reference proteome</keyword>
<dbReference type="AlphaFoldDB" id="A0AAE3H0L6"/>
<dbReference type="GO" id="GO:0005829">
    <property type="term" value="C:cytosol"/>
    <property type="evidence" value="ECO:0007669"/>
    <property type="project" value="TreeGrafter"/>
</dbReference>
<dbReference type="EMBL" id="RJUF01000013">
    <property type="protein sequence ID" value="MCP9762688.1"/>
    <property type="molecule type" value="Genomic_DNA"/>
</dbReference>
<evidence type="ECO:0000313" key="2">
    <source>
        <dbReference type="Proteomes" id="UP001204144"/>
    </source>
</evidence>
<dbReference type="Gene3D" id="3.40.50.1000">
    <property type="entry name" value="HAD superfamily/HAD-like"/>
    <property type="match status" value="1"/>
</dbReference>
<dbReference type="PANTHER" id="PTHR43434:SF19">
    <property type="entry name" value="PHOSPHONOACETALDEHYDE HYDROLASE"/>
    <property type="match status" value="1"/>
</dbReference>
<name>A0AAE3H0L6_9BACT</name>
<dbReference type="Gene3D" id="1.10.150.240">
    <property type="entry name" value="Putative phosphatase, domain 2"/>
    <property type="match status" value="1"/>
</dbReference>
<dbReference type="GO" id="GO:0008967">
    <property type="term" value="F:phosphoglycolate phosphatase activity"/>
    <property type="evidence" value="ECO:0007669"/>
    <property type="project" value="TreeGrafter"/>
</dbReference>
<comment type="caution">
    <text evidence="1">The sequence shown here is derived from an EMBL/GenBank/DDBJ whole genome shotgun (WGS) entry which is preliminary data.</text>
</comment>
<dbReference type="InterPro" id="IPR023214">
    <property type="entry name" value="HAD_sf"/>
</dbReference>
<sequence length="238" mass="26665">MKNIELVIFDMAGTTVRDQKEVETCFAQACKFTNLDVTEERILALQGYSKIEVFRMLWNEKIGDTHPDFAKNVQYSYENFTRILEEHYLKHSILPTDHCLEIFEYLRANHINIALTTGFYRKVTNIILNKLGWLEGLNSEYFNASGKGIIDLSIASDEVEKGRPQPNMILKAVKTLGISDIKNVINIGDTPSDLQSGKSAGVALSLGICNGTHSRAQLEGYPNDGLLADLSELKSYLS</sequence>
<dbReference type="InterPro" id="IPR041492">
    <property type="entry name" value="HAD_2"/>
</dbReference>
<evidence type="ECO:0000313" key="1">
    <source>
        <dbReference type="EMBL" id="MCP9762688.1"/>
    </source>
</evidence>
<reference evidence="1 2" key="1">
    <citation type="submission" date="2018-11" db="EMBL/GenBank/DDBJ databases">
        <title>Novel bacteria species description.</title>
        <authorList>
            <person name="Han J.-H."/>
        </authorList>
    </citation>
    <scope>NUCLEOTIDE SEQUENCE [LARGE SCALE GENOMIC DNA]</scope>
    <source>
        <strain evidence="1 2">KCTC23259</strain>
    </source>
</reference>
<dbReference type="GO" id="GO:0006281">
    <property type="term" value="P:DNA repair"/>
    <property type="evidence" value="ECO:0007669"/>
    <property type="project" value="TreeGrafter"/>
</dbReference>
<dbReference type="SUPFAM" id="SSF56784">
    <property type="entry name" value="HAD-like"/>
    <property type="match status" value="1"/>
</dbReference>
<proteinExistence type="predicted"/>
<dbReference type="SFLD" id="SFLDS00003">
    <property type="entry name" value="Haloacid_Dehalogenase"/>
    <property type="match status" value="1"/>
</dbReference>
<protein>
    <submittedName>
        <fullName evidence="1">HAD family hydrolase</fullName>
    </submittedName>
</protein>
<accession>A0AAE3H0L6</accession>
<dbReference type="InterPro" id="IPR023198">
    <property type="entry name" value="PGP-like_dom2"/>
</dbReference>
<dbReference type="InterPro" id="IPR036412">
    <property type="entry name" value="HAD-like_sf"/>
</dbReference>
<dbReference type="Proteomes" id="UP001204144">
    <property type="component" value="Unassembled WGS sequence"/>
</dbReference>
<organism evidence="1 2">
    <name type="scientific">Lacihabitans soyangensis</name>
    <dbReference type="NCBI Taxonomy" id="869394"/>
    <lineage>
        <taxon>Bacteria</taxon>
        <taxon>Pseudomonadati</taxon>
        <taxon>Bacteroidota</taxon>
        <taxon>Cytophagia</taxon>
        <taxon>Cytophagales</taxon>
        <taxon>Leadbetterellaceae</taxon>
        <taxon>Lacihabitans</taxon>
    </lineage>
</organism>
<gene>
    <name evidence="1" type="ORF">EGI31_06945</name>
</gene>
<keyword evidence="1" id="KW-0378">Hydrolase</keyword>